<feature type="compositionally biased region" description="Polar residues" evidence="2">
    <location>
        <begin position="70"/>
        <end position="96"/>
    </location>
</feature>
<feature type="region of interest" description="Disordered" evidence="2">
    <location>
        <begin position="147"/>
        <end position="194"/>
    </location>
</feature>
<feature type="region of interest" description="Disordered" evidence="2">
    <location>
        <begin position="246"/>
        <end position="268"/>
    </location>
</feature>
<evidence type="ECO:0000313" key="5">
    <source>
        <dbReference type="Proteomes" id="UP000219602"/>
    </source>
</evidence>
<dbReference type="PANTHER" id="PTHR36167">
    <property type="entry name" value="C2H2 FINGER DOMAIN TRANSCRIPTION FACTOR (EUROFUNG)-RELATED"/>
    <property type="match status" value="1"/>
</dbReference>
<evidence type="ECO:0000313" key="4">
    <source>
        <dbReference type="EMBL" id="PCD21430.1"/>
    </source>
</evidence>
<keyword evidence="1" id="KW-0479">Metal-binding</keyword>
<keyword evidence="1" id="KW-0863">Zinc-finger</keyword>
<dbReference type="AlphaFoldDB" id="A0A2H3FSW3"/>
<evidence type="ECO:0000259" key="3">
    <source>
        <dbReference type="PROSITE" id="PS50157"/>
    </source>
</evidence>
<sequence>MELAQSSLPADHISAAQYPAGQEVSSSTSRTPTSNYGNPPHSAPSGSFLQNAQRPSYHANGTSRGGMAHRQNTSSMTQPNGRSHQTCPVKSDNNAPTDPPIAAPHTTYASYGQNSTQAPSPEMTHSYSYPSGGMYALPRPDWPGYVQHGGEPLTLGPPAYAPNPASTSSQTRPSNGYSFVQVPSVPEKKRTRRRPDQIDRIYKCGWNDCDKAYGTLNHLNAHVTMQSHGQKRVPGEFKKIREEWRQRKKKEEANPNPERERQRQAATVAAAQNGFWRASGTIWHP</sequence>
<protein>
    <recommendedName>
        <fullName evidence="3">C2H2-type domain-containing protein</fullName>
    </recommendedName>
</protein>
<dbReference type="PANTHER" id="PTHR36167:SF3">
    <property type="entry name" value="C2H2 FINGER DOMAIN TRANSCRIPTION FACTOR (EUROFUNG)-RELATED"/>
    <property type="match status" value="1"/>
</dbReference>
<feature type="compositionally biased region" description="Polar residues" evidence="2">
    <location>
        <begin position="44"/>
        <end position="62"/>
    </location>
</feature>
<keyword evidence="1" id="KW-0862">Zinc</keyword>
<feature type="domain" description="C2H2-type" evidence="3">
    <location>
        <begin position="202"/>
        <end position="233"/>
    </location>
</feature>
<dbReference type="Proteomes" id="UP000219602">
    <property type="component" value="Unassembled WGS sequence"/>
</dbReference>
<dbReference type="InterPro" id="IPR013087">
    <property type="entry name" value="Znf_C2H2_type"/>
</dbReference>
<feature type="compositionally biased region" description="Polar residues" evidence="2">
    <location>
        <begin position="164"/>
        <end position="178"/>
    </location>
</feature>
<dbReference type="InterPro" id="IPR039327">
    <property type="entry name" value="CON7-like"/>
</dbReference>
<dbReference type="STRING" id="327505.A0A2H3FSW3"/>
<dbReference type="PROSITE" id="PS50157">
    <property type="entry name" value="ZINC_FINGER_C2H2_2"/>
    <property type="match status" value="1"/>
</dbReference>
<name>A0A2H3FSW3_FUSOX</name>
<reference evidence="4 5" key="2">
    <citation type="journal article" date="2017" name="Sci. Rep.">
        <title>A mobile pathogenicity chromosome in Fusarium oxysporum for infection of multiple cucurbit species.</title>
        <authorList>
            <person name="van Dam P."/>
            <person name="Fokkens L."/>
            <person name="Ayukawa Y."/>
            <person name="van der Gragt M."/>
            <person name="Ter Horst A."/>
            <person name="Brankovics B."/>
            <person name="Houterman P.M."/>
            <person name="Arie T."/>
            <person name="Rep M."/>
        </authorList>
    </citation>
    <scope>NUCLEOTIDE SEQUENCE [LARGE SCALE GENOMIC DNA]</scope>
    <source>
        <strain evidence="4 5">Forc016</strain>
    </source>
</reference>
<evidence type="ECO:0000256" key="2">
    <source>
        <dbReference type="SAM" id="MobiDB-lite"/>
    </source>
</evidence>
<organism evidence="4 5">
    <name type="scientific">Fusarium oxysporum f. sp. radicis-cucumerinum</name>
    <dbReference type="NCBI Taxonomy" id="327505"/>
    <lineage>
        <taxon>Eukaryota</taxon>
        <taxon>Fungi</taxon>
        <taxon>Dikarya</taxon>
        <taxon>Ascomycota</taxon>
        <taxon>Pezizomycotina</taxon>
        <taxon>Sordariomycetes</taxon>
        <taxon>Hypocreomycetidae</taxon>
        <taxon>Hypocreales</taxon>
        <taxon>Nectriaceae</taxon>
        <taxon>Fusarium</taxon>
        <taxon>Fusarium oxysporum species complex</taxon>
    </lineage>
</organism>
<reference evidence="4 5" key="1">
    <citation type="journal article" date="2016" name="Environ. Microbiol.">
        <title>Effector profiles distinguish formae speciales of Fusarium oxysporum.</title>
        <authorList>
            <person name="van Dam P."/>
            <person name="Fokkens L."/>
            <person name="Schmidt S.M."/>
            <person name="Linmans J.H."/>
            <person name="Kistler H.C."/>
            <person name="Ma L.J."/>
            <person name="Rep M."/>
        </authorList>
    </citation>
    <scope>NUCLEOTIDE SEQUENCE [LARGE SCALE GENOMIC DNA]</scope>
    <source>
        <strain evidence="4 5">Forc016</strain>
    </source>
</reference>
<dbReference type="PROSITE" id="PS00028">
    <property type="entry name" value="ZINC_FINGER_C2H2_1"/>
    <property type="match status" value="1"/>
</dbReference>
<feature type="region of interest" description="Disordered" evidence="2">
    <location>
        <begin position="1"/>
        <end position="125"/>
    </location>
</feature>
<comment type="caution">
    <text evidence="4">The sequence shown here is derived from an EMBL/GenBank/DDBJ whole genome shotgun (WGS) entry which is preliminary data.</text>
</comment>
<dbReference type="GO" id="GO:0006355">
    <property type="term" value="P:regulation of DNA-templated transcription"/>
    <property type="evidence" value="ECO:0007669"/>
    <property type="project" value="InterPro"/>
</dbReference>
<evidence type="ECO:0000256" key="1">
    <source>
        <dbReference type="PROSITE-ProRule" id="PRU00042"/>
    </source>
</evidence>
<dbReference type="EMBL" id="MABQ02000013">
    <property type="protein sequence ID" value="PCD21430.1"/>
    <property type="molecule type" value="Genomic_DNA"/>
</dbReference>
<feature type="compositionally biased region" description="Polar residues" evidence="2">
    <location>
        <begin position="107"/>
        <end position="125"/>
    </location>
</feature>
<feature type="compositionally biased region" description="Polar residues" evidence="2">
    <location>
        <begin position="23"/>
        <end position="37"/>
    </location>
</feature>
<feature type="compositionally biased region" description="Basic and acidic residues" evidence="2">
    <location>
        <begin position="246"/>
        <end position="263"/>
    </location>
</feature>
<accession>A0A2H3FSW3</accession>
<dbReference type="GO" id="GO:0008270">
    <property type="term" value="F:zinc ion binding"/>
    <property type="evidence" value="ECO:0007669"/>
    <property type="project" value="UniProtKB-KW"/>
</dbReference>
<proteinExistence type="predicted"/>
<gene>
    <name evidence="4" type="ORF">AU210_016393</name>
</gene>